<keyword evidence="5" id="KW-1185">Reference proteome</keyword>
<feature type="region of interest" description="Disordered" evidence="1">
    <location>
        <begin position="32"/>
        <end position="107"/>
    </location>
</feature>
<feature type="region of interest" description="Disordered" evidence="1">
    <location>
        <begin position="217"/>
        <end position="244"/>
    </location>
</feature>
<reference evidence="4 5" key="1">
    <citation type="journal article" date="2017" name="Int. J. Parasitol.">
        <title>The genome of the protozoan parasite Cystoisospora suis and a reverse vaccinology approach to identify vaccine candidates.</title>
        <authorList>
            <person name="Palmieri N."/>
            <person name="Shrestha A."/>
            <person name="Ruttkowski B."/>
            <person name="Beck T."/>
            <person name="Vogl C."/>
            <person name="Tomley F."/>
            <person name="Blake D.P."/>
            <person name="Joachim A."/>
        </authorList>
    </citation>
    <scope>NUCLEOTIDE SEQUENCE [LARGE SCALE GENOMIC DNA]</scope>
    <source>
        <strain evidence="4 5">Wien I</strain>
    </source>
</reference>
<name>A0A2C6KF45_9APIC</name>
<evidence type="ECO:0000256" key="1">
    <source>
        <dbReference type="SAM" id="MobiDB-lite"/>
    </source>
</evidence>
<feature type="region of interest" description="Disordered" evidence="1">
    <location>
        <begin position="331"/>
        <end position="374"/>
    </location>
</feature>
<keyword evidence="2" id="KW-1133">Transmembrane helix</keyword>
<dbReference type="Proteomes" id="UP000221165">
    <property type="component" value="Unassembled WGS sequence"/>
</dbReference>
<feature type="compositionally biased region" description="Basic and acidic residues" evidence="1">
    <location>
        <begin position="352"/>
        <end position="363"/>
    </location>
</feature>
<dbReference type="RefSeq" id="XP_067916680.1">
    <property type="nucleotide sequence ID" value="XM_068071344.1"/>
</dbReference>
<protein>
    <recommendedName>
        <fullName evidence="6">Transmembrane protein</fullName>
    </recommendedName>
</protein>
<comment type="caution">
    <text evidence="4">The sequence shown here is derived from an EMBL/GenBank/DDBJ whole genome shotgun (WGS) entry which is preliminary data.</text>
</comment>
<feature type="chain" id="PRO_5012993790" description="Transmembrane protein" evidence="3">
    <location>
        <begin position="29"/>
        <end position="374"/>
    </location>
</feature>
<evidence type="ECO:0000256" key="2">
    <source>
        <dbReference type="SAM" id="Phobius"/>
    </source>
</evidence>
<keyword evidence="3" id="KW-0732">Signal</keyword>
<gene>
    <name evidence="4" type="ORF">CSUI_011243</name>
</gene>
<evidence type="ECO:0000313" key="4">
    <source>
        <dbReference type="EMBL" id="PHJ14946.1"/>
    </source>
</evidence>
<feature type="transmembrane region" description="Helical" evidence="2">
    <location>
        <begin position="185"/>
        <end position="207"/>
    </location>
</feature>
<evidence type="ECO:0008006" key="6">
    <source>
        <dbReference type="Google" id="ProtNLM"/>
    </source>
</evidence>
<feature type="signal peptide" evidence="3">
    <location>
        <begin position="1"/>
        <end position="28"/>
    </location>
</feature>
<keyword evidence="2" id="KW-0472">Membrane</keyword>
<evidence type="ECO:0000313" key="5">
    <source>
        <dbReference type="Proteomes" id="UP000221165"/>
    </source>
</evidence>
<dbReference type="GeneID" id="94434555"/>
<feature type="transmembrane region" description="Helical" evidence="2">
    <location>
        <begin position="285"/>
        <end position="304"/>
    </location>
</feature>
<dbReference type="VEuPathDB" id="ToxoDB:CSUI_011243"/>
<evidence type="ECO:0000256" key="3">
    <source>
        <dbReference type="SAM" id="SignalP"/>
    </source>
</evidence>
<dbReference type="EMBL" id="MIGC01010322">
    <property type="protein sequence ID" value="PHJ14946.1"/>
    <property type="molecule type" value="Genomic_DNA"/>
</dbReference>
<proteinExistence type="predicted"/>
<organism evidence="4 5">
    <name type="scientific">Cystoisospora suis</name>
    <dbReference type="NCBI Taxonomy" id="483139"/>
    <lineage>
        <taxon>Eukaryota</taxon>
        <taxon>Sar</taxon>
        <taxon>Alveolata</taxon>
        <taxon>Apicomplexa</taxon>
        <taxon>Conoidasida</taxon>
        <taxon>Coccidia</taxon>
        <taxon>Eucoccidiorida</taxon>
        <taxon>Eimeriorina</taxon>
        <taxon>Sarcocystidae</taxon>
        <taxon>Cystoisospora</taxon>
    </lineage>
</organism>
<feature type="compositionally biased region" description="Basic and acidic residues" evidence="1">
    <location>
        <begin position="225"/>
        <end position="240"/>
    </location>
</feature>
<feature type="compositionally biased region" description="Polar residues" evidence="1">
    <location>
        <begin position="364"/>
        <end position="374"/>
    </location>
</feature>
<sequence>MLLSARGFFLAALVLAALCSVHVHCVWAHDSKETNEDKSAPLESGGGGGFLSSDLQLPPVIDSPPSHEVVPPASDMPPEESAASSGVDDLPLPPPLSSDGVRSEEDGFRTAHEPAVVAVEEPVDMPGDLHKRRAPAPISKTRLALTALGTIGGTASLMAAVRLLRHRAVVDFGHNGKLTRARAQIGLATVADFSAIPLLLGGGYAVVKGIIRRRRAAATANAKQPRSDERKASHQAESRKVPSKKKMMLTALATAAALAGSVALSRKERSPKTYLFRDFERNTQLAAGAGALGLTASAGFLALVRQLDKRYFGHLRKKGTQGNLVPRVKEMTQSKTAQPFGTAEGDTEETVPTEREEQQKLETEGTSPLQAEAE</sequence>
<feature type="transmembrane region" description="Helical" evidence="2">
    <location>
        <begin position="247"/>
        <end position="265"/>
    </location>
</feature>
<accession>A0A2C6KF45</accession>
<keyword evidence="2" id="KW-0812">Transmembrane</keyword>
<dbReference type="AlphaFoldDB" id="A0A2C6KF45"/>